<comment type="catalytic activity">
    <reaction evidence="6">
        <text>Endonucleolytic cleavage at apurinic or apyrimidinic sites to products with a 5'-phosphate.</text>
        <dbReference type="EC" id="3.1.21.7"/>
    </reaction>
</comment>
<gene>
    <name evidence="6 7" type="primary">nfi</name>
    <name evidence="7" type="ORF">I8751_26190</name>
</gene>
<keyword evidence="2 6" id="KW-0963">Cytoplasm</keyword>
<comment type="subcellular location">
    <subcellularLocation>
        <location evidence="1 6">Cytoplasm</location>
    </subcellularLocation>
</comment>
<keyword evidence="6" id="KW-0234">DNA repair</keyword>
<evidence type="ECO:0000256" key="1">
    <source>
        <dbReference type="ARBA" id="ARBA00004496"/>
    </source>
</evidence>
<evidence type="ECO:0000256" key="3">
    <source>
        <dbReference type="ARBA" id="ARBA00022722"/>
    </source>
</evidence>
<keyword evidence="6" id="KW-0227">DNA damage</keyword>
<evidence type="ECO:0000256" key="4">
    <source>
        <dbReference type="ARBA" id="ARBA00022759"/>
    </source>
</evidence>
<dbReference type="RefSeq" id="WP_214441974.1">
    <property type="nucleotide sequence ID" value="NZ_JAECZB010000097.1"/>
</dbReference>
<dbReference type="EC" id="3.1.21.7" evidence="6"/>
<keyword evidence="6" id="KW-0479">Metal-binding</keyword>
<dbReference type="InterPro" id="IPR007581">
    <property type="entry name" value="Endonuclease-V"/>
</dbReference>
<dbReference type="HAMAP" id="MF_00801">
    <property type="entry name" value="Endonuclease_5"/>
    <property type="match status" value="1"/>
</dbReference>
<keyword evidence="5 6" id="KW-0378">Hydrolase</keyword>
<dbReference type="AlphaFoldDB" id="A0A8J7HHR7"/>
<proteinExistence type="inferred from homology"/>
<dbReference type="GO" id="GO:0003727">
    <property type="term" value="F:single-stranded RNA binding"/>
    <property type="evidence" value="ECO:0007669"/>
    <property type="project" value="TreeGrafter"/>
</dbReference>
<dbReference type="Gene3D" id="3.30.2170.10">
    <property type="entry name" value="archaeoglobus fulgidus dsm 4304 superfamily"/>
    <property type="match status" value="1"/>
</dbReference>
<sequence length="224" mass="24794">MKVDQRYAWPLTVTEAIAIQEQLRNQVITEDQFQETIQYVAGVDMGFEANGTISRAAVAVLNFPDLQVIETTLAYRPTSFPYIPGFLSFREIPAVLDALEKVQTIPDIILCDGQGIAHPRRLGIASHLGLLLDLPTIGVAKSLLIGKHEELPETRGNWQPLIHRGEIIGAALRSRTGVKPVYVSSGHKVSLSTAINYVLRCTPKYRLPETTRVADKLASARLRK</sequence>
<evidence type="ECO:0000256" key="2">
    <source>
        <dbReference type="ARBA" id="ARBA00022490"/>
    </source>
</evidence>
<dbReference type="PANTHER" id="PTHR28511:SF1">
    <property type="entry name" value="ENDONUCLEASE V"/>
    <property type="match status" value="1"/>
</dbReference>
<dbReference type="GO" id="GO:0005737">
    <property type="term" value="C:cytoplasm"/>
    <property type="evidence" value="ECO:0007669"/>
    <property type="project" value="UniProtKB-SubCell"/>
</dbReference>
<dbReference type="EMBL" id="JAECZB010000097">
    <property type="protein sequence ID" value="MBH8555773.1"/>
    <property type="molecule type" value="Genomic_DNA"/>
</dbReference>
<keyword evidence="3 6" id="KW-0540">Nuclease</keyword>
<evidence type="ECO:0000313" key="7">
    <source>
        <dbReference type="EMBL" id="MBH8555773.1"/>
    </source>
</evidence>
<keyword evidence="6" id="KW-0460">Magnesium</keyword>
<keyword evidence="4 6" id="KW-0255">Endonuclease</keyword>
<keyword evidence="8" id="KW-1185">Reference proteome</keyword>
<dbReference type="CDD" id="cd06559">
    <property type="entry name" value="Endonuclease_V"/>
    <property type="match status" value="1"/>
</dbReference>
<reference evidence="7 8" key="1">
    <citation type="journal article" date="2021" name="Int. J. Syst. Evol. Microbiol.">
        <title>Amazonocrinis nigriterrae gen. nov., sp. nov., Atlanticothrix silvestris gen. nov., sp. nov. and Dendronalium phyllosphericum gen. nov., sp. nov., nostocacean cyanobacteria from Brazilian environments.</title>
        <authorList>
            <person name="Alvarenga D.O."/>
            <person name="Andreote A.P.D."/>
            <person name="Branco L.H.Z."/>
            <person name="Delbaje E."/>
            <person name="Cruz R.B."/>
            <person name="Varani A.M."/>
            <person name="Fiore M.F."/>
        </authorList>
    </citation>
    <scope>NUCLEOTIDE SEQUENCE [LARGE SCALE GENOMIC DNA]</scope>
    <source>
        <strain evidence="7 8">CENA357</strain>
    </source>
</reference>
<feature type="binding site" evidence="6">
    <location>
        <position position="112"/>
    </location>
    <ligand>
        <name>Mg(2+)</name>
        <dbReference type="ChEBI" id="CHEBI:18420"/>
    </ligand>
</feature>
<protein>
    <recommendedName>
        <fullName evidence="6">Endonuclease V</fullName>
        <ecNumber evidence="6">3.1.21.7</ecNumber>
    </recommendedName>
    <alternativeName>
        <fullName evidence="6">Deoxyinosine 3'endonuclease</fullName>
    </alternativeName>
    <alternativeName>
        <fullName evidence="6">Deoxyribonuclease V</fullName>
        <shortName evidence="6">DNase V</shortName>
    </alternativeName>
</protein>
<dbReference type="GO" id="GO:0043737">
    <property type="term" value="F:deoxyribonuclease V activity"/>
    <property type="evidence" value="ECO:0007669"/>
    <property type="project" value="UniProtKB-UniRule"/>
</dbReference>
<comment type="similarity">
    <text evidence="6">Belongs to the endonuclease V family.</text>
</comment>
<dbReference type="Proteomes" id="UP000599391">
    <property type="component" value="Unassembled WGS sequence"/>
</dbReference>
<dbReference type="GO" id="GO:0000287">
    <property type="term" value="F:magnesium ion binding"/>
    <property type="evidence" value="ECO:0007669"/>
    <property type="project" value="UniProtKB-UniRule"/>
</dbReference>
<organism evidence="7 8">
    <name type="scientific">Atlanticothrix silvestris CENA357</name>
    <dbReference type="NCBI Taxonomy" id="1725252"/>
    <lineage>
        <taxon>Bacteria</taxon>
        <taxon>Bacillati</taxon>
        <taxon>Cyanobacteriota</taxon>
        <taxon>Cyanophyceae</taxon>
        <taxon>Nostocales</taxon>
        <taxon>Nodulariaceae</taxon>
        <taxon>Atlanticothrix</taxon>
        <taxon>Atlanticothrix silvestris</taxon>
    </lineage>
</organism>
<evidence type="ECO:0000256" key="5">
    <source>
        <dbReference type="ARBA" id="ARBA00022801"/>
    </source>
</evidence>
<dbReference type="GO" id="GO:0016891">
    <property type="term" value="F:RNA endonuclease activity producing 5'-phosphomonoesters, hydrolytic mechanism"/>
    <property type="evidence" value="ECO:0007669"/>
    <property type="project" value="TreeGrafter"/>
</dbReference>
<dbReference type="NCBIfam" id="NF008629">
    <property type="entry name" value="PRK11617.1"/>
    <property type="match status" value="1"/>
</dbReference>
<accession>A0A8J7HHR7</accession>
<feature type="site" description="Interaction with target DNA" evidence="6">
    <location>
        <position position="82"/>
    </location>
</feature>
<dbReference type="PANTHER" id="PTHR28511">
    <property type="entry name" value="ENDONUCLEASE V"/>
    <property type="match status" value="1"/>
</dbReference>
<comment type="function">
    <text evidence="6">DNA repair enzyme involved in the repair of deaminated bases. Selectively cleaves double-stranded DNA at the second phosphodiester bond 3' to a deoxyinosine leaving behind the intact lesion on the nicked DNA.</text>
</comment>
<dbReference type="GO" id="GO:0006281">
    <property type="term" value="P:DNA repair"/>
    <property type="evidence" value="ECO:0007669"/>
    <property type="project" value="UniProtKB-UniRule"/>
</dbReference>
<dbReference type="Pfam" id="PF04493">
    <property type="entry name" value="Endonuclease_5"/>
    <property type="match status" value="1"/>
</dbReference>
<evidence type="ECO:0000256" key="6">
    <source>
        <dbReference type="HAMAP-Rule" id="MF_00801"/>
    </source>
</evidence>
<evidence type="ECO:0000313" key="8">
    <source>
        <dbReference type="Proteomes" id="UP000599391"/>
    </source>
</evidence>
<comment type="cofactor">
    <cofactor evidence="6">
        <name>Mg(2+)</name>
        <dbReference type="ChEBI" id="CHEBI:18420"/>
    </cofactor>
</comment>
<name>A0A8J7HHR7_9CYAN</name>
<feature type="binding site" evidence="6">
    <location>
        <position position="44"/>
    </location>
    <ligand>
        <name>Mg(2+)</name>
        <dbReference type="ChEBI" id="CHEBI:18420"/>
    </ligand>
</feature>
<comment type="caution">
    <text evidence="7">The sequence shown here is derived from an EMBL/GenBank/DDBJ whole genome shotgun (WGS) entry which is preliminary data.</text>
</comment>